<dbReference type="Pfam" id="PF12867">
    <property type="entry name" value="DinB_2"/>
    <property type="match status" value="1"/>
</dbReference>
<protein>
    <recommendedName>
        <fullName evidence="1">DinB-like domain-containing protein</fullName>
    </recommendedName>
</protein>
<dbReference type="STRING" id="889306.KP78_00600"/>
<dbReference type="Proteomes" id="UP000031938">
    <property type="component" value="Unassembled WGS sequence"/>
</dbReference>
<accession>A0A0C2RQK4</accession>
<evidence type="ECO:0000259" key="1">
    <source>
        <dbReference type="Pfam" id="PF12867"/>
    </source>
</evidence>
<gene>
    <name evidence="2" type="ORF">KP78_00600</name>
</gene>
<dbReference type="OrthoDB" id="2964295at2"/>
<keyword evidence="3" id="KW-1185">Reference proteome</keyword>
<feature type="domain" description="DinB-like" evidence="1">
    <location>
        <begin position="22"/>
        <end position="149"/>
    </location>
</feature>
<evidence type="ECO:0000313" key="2">
    <source>
        <dbReference type="EMBL" id="KIL52525.1"/>
    </source>
</evidence>
<dbReference type="Gene3D" id="1.20.120.450">
    <property type="entry name" value="dinb family like domain"/>
    <property type="match status" value="1"/>
</dbReference>
<dbReference type="AlphaFoldDB" id="A0A0C2RQK4"/>
<evidence type="ECO:0000313" key="3">
    <source>
        <dbReference type="Proteomes" id="UP000031938"/>
    </source>
</evidence>
<dbReference type="InterPro" id="IPR034660">
    <property type="entry name" value="DinB/YfiT-like"/>
</dbReference>
<organism evidence="2 3">
    <name type="scientific">Jeotgalibacillus soli</name>
    <dbReference type="NCBI Taxonomy" id="889306"/>
    <lineage>
        <taxon>Bacteria</taxon>
        <taxon>Bacillati</taxon>
        <taxon>Bacillota</taxon>
        <taxon>Bacilli</taxon>
        <taxon>Bacillales</taxon>
        <taxon>Caryophanaceae</taxon>
        <taxon>Jeotgalibacillus</taxon>
    </lineage>
</organism>
<dbReference type="PATRIC" id="fig|889306.3.peg.59"/>
<reference evidence="2 3" key="1">
    <citation type="submission" date="2015-01" db="EMBL/GenBank/DDBJ databases">
        <title>Genome sequencing of Jeotgalibacillus soli.</title>
        <authorList>
            <person name="Goh K.M."/>
            <person name="Chan K.-G."/>
            <person name="Yaakop A.S."/>
            <person name="Ee R."/>
            <person name="Gan H.M."/>
            <person name="Chan C.S."/>
        </authorList>
    </citation>
    <scope>NUCLEOTIDE SEQUENCE [LARGE SCALE GENOMIC DNA]</scope>
    <source>
        <strain evidence="2 3">P9</strain>
    </source>
</reference>
<sequence>MIILKVTWLSHCEQYLSWLLELKEMEDYVWFAPIEEGKWSTAAIISHLQAWDAYTINERLSFMKEGALLENFPDFQEFNEKARTEAHNGQSKEMLIDLAYITRVDLMNLISDLADETLSASFSIGDHSLTIEEYLRDFMEHDLHHQEQIEMMKKSL</sequence>
<dbReference type="SUPFAM" id="SSF109854">
    <property type="entry name" value="DinB/YfiT-like putative metalloenzymes"/>
    <property type="match status" value="1"/>
</dbReference>
<comment type="caution">
    <text evidence="2">The sequence shown here is derived from an EMBL/GenBank/DDBJ whole genome shotgun (WGS) entry which is preliminary data.</text>
</comment>
<name>A0A0C2RQK4_9BACL</name>
<dbReference type="EMBL" id="JXRP01000003">
    <property type="protein sequence ID" value="KIL52525.1"/>
    <property type="molecule type" value="Genomic_DNA"/>
</dbReference>
<proteinExistence type="predicted"/>
<dbReference type="RefSeq" id="WP_052474421.1">
    <property type="nucleotide sequence ID" value="NZ_JXRP01000003.1"/>
</dbReference>
<dbReference type="InterPro" id="IPR024775">
    <property type="entry name" value="DinB-like"/>
</dbReference>